<keyword evidence="2" id="KW-1185">Reference proteome</keyword>
<organism evidence="1 2">
    <name type="scientific">Variimorphobacter saccharofermentans</name>
    <dbReference type="NCBI Taxonomy" id="2755051"/>
    <lineage>
        <taxon>Bacteria</taxon>
        <taxon>Bacillati</taxon>
        <taxon>Bacillota</taxon>
        <taxon>Clostridia</taxon>
        <taxon>Lachnospirales</taxon>
        <taxon>Lachnospiraceae</taxon>
        <taxon>Variimorphobacter</taxon>
    </lineage>
</organism>
<accession>A0A839JUW4</accession>
<gene>
    <name evidence="1" type="ORF">H0486_00795</name>
</gene>
<evidence type="ECO:0000313" key="2">
    <source>
        <dbReference type="Proteomes" id="UP000574276"/>
    </source>
</evidence>
<protein>
    <submittedName>
        <fullName evidence="1">Uncharacterized protein</fullName>
    </submittedName>
</protein>
<proteinExistence type="predicted"/>
<dbReference type="RefSeq" id="WP_228351211.1">
    <property type="nucleotide sequence ID" value="NZ_JACEGA010000001.1"/>
</dbReference>
<sequence length="92" mass="11065">MKRFIDTFMQFKDDGHVRFYMKSELIDLANRHGFELCKSFESNIRFPSDRTEKYLQIADSIDPKVIESYEVEIKYGQLYITEQVNNLLFQKL</sequence>
<comment type="caution">
    <text evidence="1">The sequence shown here is derived from an EMBL/GenBank/DDBJ whole genome shotgun (WGS) entry which is preliminary data.</text>
</comment>
<reference evidence="1 2" key="1">
    <citation type="submission" date="2020-07" db="EMBL/GenBank/DDBJ databases">
        <title>Characterization and genome sequencing of isolate MD1, a novel member within the family Lachnospiraceae.</title>
        <authorList>
            <person name="Rettenmaier R."/>
            <person name="Di Bello L."/>
            <person name="Zinser C."/>
            <person name="Scheitz K."/>
            <person name="Liebl W."/>
            <person name="Zverlov V."/>
        </authorList>
    </citation>
    <scope>NUCLEOTIDE SEQUENCE [LARGE SCALE GENOMIC DNA]</scope>
    <source>
        <strain evidence="1 2">MD1</strain>
    </source>
</reference>
<dbReference type="Proteomes" id="UP000574276">
    <property type="component" value="Unassembled WGS sequence"/>
</dbReference>
<name>A0A839JUW4_9FIRM</name>
<dbReference type="AlphaFoldDB" id="A0A839JUW4"/>
<dbReference type="EMBL" id="JACEGA010000001">
    <property type="protein sequence ID" value="MBB2181433.1"/>
    <property type="molecule type" value="Genomic_DNA"/>
</dbReference>
<evidence type="ECO:0000313" key="1">
    <source>
        <dbReference type="EMBL" id="MBB2181433.1"/>
    </source>
</evidence>